<dbReference type="PANTHER" id="PTHR45527">
    <property type="entry name" value="NONRIBOSOMAL PEPTIDE SYNTHETASE"/>
    <property type="match status" value="1"/>
</dbReference>
<evidence type="ECO:0000259" key="1">
    <source>
        <dbReference type="Pfam" id="PF00668"/>
    </source>
</evidence>
<dbReference type="GO" id="GO:0031177">
    <property type="term" value="F:phosphopantetheine binding"/>
    <property type="evidence" value="ECO:0007669"/>
    <property type="project" value="TreeGrafter"/>
</dbReference>
<keyword evidence="3" id="KW-1185">Reference proteome</keyword>
<dbReference type="Proteomes" id="UP000320876">
    <property type="component" value="Unassembled WGS sequence"/>
</dbReference>
<dbReference type="SUPFAM" id="SSF52777">
    <property type="entry name" value="CoA-dependent acyltransferases"/>
    <property type="match status" value="1"/>
</dbReference>
<dbReference type="InterPro" id="IPR023213">
    <property type="entry name" value="CAT-like_dom_sf"/>
</dbReference>
<comment type="caution">
    <text evidence="2">The sequence shown here is derived from an EMBL/GenBank/DDBJ whole genome shotgun (WGS) entry which is preliminary data.</text>
</comment>
<name>A0A542DEX4_AMYCI</name>
<dbReference type="PANTHER" id="PTHR45527:SF1">
    <property type="entry name" value="FATTY ACID SYNTHASE"/>
    <property type="match status" value="1"/>
</dbReference>
<dbReference type="AlphaFoldDB" id="A0A542DEX4"/>
<evidence type="ECO:0000313" key="2">
    <source>
        <dbReference type="EMBL" id="TQJ01615.1"/>
    </source>
</evidence>
<dbReference type="GO" id="GO:0008610">
    <property type="term" value="P:lipid biosynthetic process"/>
    <property type="evidence" value="ECO:0007669"/>
    <property type="project" value="UniProtKB-ARBA"/>
</dbReference>
<dbReference type="Pfam" id="PF00668">
    <property type="entry name" value="Condensation"/>
    <property type="match status" value="1"/>
</dbReference>
<evidence type="ECO:0000313" key="3">
    <source>
        <dbReference type="Proteomes" id="UP000320876"/>
    </source>
</evidence>
<sequence length="475" mass="53839">MTKSELESHRWAHLASTHRGFAFKGPRDPQGRIEEQPWGNAYELCIVSGPVDIVRFARAVRKVVRRQLAFRGRFARRNGEDVFATAEGPLLKLRTLRRGSVSGGSADEASVWVHKTLARCAGKPFRLQHDPLTRVVLAEDADDRWRMLIVQDHSISDGWTLKLLTNAVMQEYRRDSSVVSSDRRLEPCGYDSSYFDWYEGPGQIEREPAEAARKTWQAIADDTSLLAARPVIPGGRWVPRANRLQDRLFLYRFTADEEHRLKVRAEWLGCGLADLLLTSVQLAMLAITRVCPPISYIYSGRRAPSVWRVMGLFCEEMLTVPLPASDCDPLDQWMRRFLGRNHPRPSLGNLSVFDIHSARSEENLVTHFNFLPLRRTIQTDTGVRLDPATREEYEALTTPPLSNRFGIAVKVWDSAERAMELSVSVDHRICPRPDRAALAMLYGALVDGETRISMSEAIETVRSLWSGTMSARKTV</sequence>
<dbReference type="Gene3D" id="3.30.559.30">
    <property type="entry name" value="Nonribosomal peptide synthetase, condensation domain"/>
    <property type="match status" value="1"/>
</dbReference>
<dbReference type="GO" id="GO:0043041">
    <property type="term" value="P:amino acid activation for nonribosomal peptide biosynthetic process"/>
    <property type="evidence" value="ECO:0007669"/>
    <property type="project" value="TreeGrafter"/>
</dbReference>
<dbReference type="GO" id="GO:0003824">
    <property type="term" value="F:catalytic activity"/>
    <property type="evidence" value="ECO:0007669"/>
    <property type="project" value="InterPro"/>
</dbReference>
<dbReference type="EMBL" id="VFML01000001">
    <property type="protein sequence ID" value="TQJ01615.1"/>
    <property type="molecule type" value="Genomic_DNA"/>
</dbReference>
<reference evidence="2 3" key="1">
    <citation type="submission" date="2019-06" db="EMBL/GenBank/DDBJ databases">
        <title>Sequencing the genomes of 1000 actinobacteria strains.</title>
        <authorList>
            <person name="Klenk H.-P."/>
        </authorList>
    </citation>
    <scope>NUCLEOTIDE SEQUENCE [LARGE SCALE GENOMIC DNA]</scope>
    <source>
        <strain evidence="2 3">DSM 45679</strain>
    </source>
</reference>
<proteinExistence type="predicted"/>
<dbReference type="GO" id="GO:0005737">
    <property type="term" value="C:cytoplasm"/>
    <property type="evidence" value="ECO:0007669"/>
    <property type="project" value="TreeGrafter"/>
</dbReference>
<protein>
    <submittedName>
        <fullName evidence="2">Condensation domain-containing protein</fullName>
    </submittedName>
</protein>
<dbReference type="GO" id="GO:0044550">
    <property type="term" value="P:secondary metabolite biosynthetic process"/>
    <property type="evidence" value="ECO:0007669"/>
    <property type="project" value="TreeGrafter"/>
</dbReference>
<feature type="domain" description="Condensation" evidence="1">
    <location>
        <begin position="47"/>
        <end position="314"/>
    </location>
</feature>
<organism evidence="2 3">
    <name type="scientific">Amycolatopsis cihanbeyliensis</name>
    <dbReference type="NCBI Taxonomy" id="1128664"/>
    <lineage>
        <taxon>Bacteria</taxon>
        <taxon>Bacillati</taxon>
        <taxon>Actinomycetota</taxon>
        <taxon>Actinomycetes</taxon>
        <taxon>Pseudonocardiales</taxon>
        <taxon>Pseudonocardiaceae</taxon>
        <taxon>Amycolatopsis</taxon>
    </lineage>
</organism>
<accession>A0A542DEX4</accession>
<gene>
    <name evidence="2" type="ORF">FB471_1309</name>
</gene>
<dbReference type="Gene3D" id="3.30.559.10">
    <property type="entry name" value="Chloramphenicol acetyltransferase-like domain"/>
    <property type="match status" value="1"/>
</dbReference>
<dbReference type="InterPro" id="IPR001242">
    <property type="entry name" value="Condensation_dom"/>
</dbReference>